<dbReference type="InterPro" id="IPR000201">
    <property type="entry name" value="DNApol_viral_N"/>
</dbReference>
<keyword evidence="1" id="KW-1133">Transmembrane helix</keyword>
<keyword evidence="1" id="KW-0812">Transmembrane</keyword>
<keyword evidence="1" id="KW-0472">Membrane</keyword>
<evidence type="ECO:0000313" key="4">
    <source>
        <dbReference type="Proteomes" id="UP000119106"/>
    </source>
</evidence>
<protein>
    <submittedName>
        <fullName evidence="3">Polymerase</fullName>
    </submittedName>
</protein>
<evidence type="ECO:0000259" key="2">
    <source>
        <dbReference type="Pfam" id="PF00242"/>
    </source>
</evidence>
<evidence type="ECO:0000256" key="1">
    <source>
        <dbReference type="SAM" id="Phobius"/>
    </source>
</evidence>
<organismHost>
    <name type="scientific">Pan troglodytes</name>
    <name type="common">Chimpanzee</name>
    <dbReference type="NCBI Taxonomy" id="9598"/>
</organismHost>
<name>B1ABK6_HBV</name>
<reference evidence="3 4" key="1">
    <citation type="journal article" date="2008" name="World J. Gastroenterol.">
        <title>Virologic characteristics of hepatitis B virus in patients infected via maternal-fetal transmission.</title>
        <authorList>
            <person name="Shen T."/>
            <person name="Yan X.M."/>
            <person name="Zou Y.L."/>
            <person name="Gao J.M."/>
            <person name="Dong H."/>
        </authorList>
    </citation>
    <scope>NUCLEOTIDE SEQUENCE [LARGE SCALE GENOMIC DNA]</scope>
</reference>
<organismHost>
    <name type="scientific">Homo sapiens</name>
    <name type="common">Human</name>
    <dbReference type="NCBI Taxonomy" id="9606"/>
</organismHost>
<accession>B1ABK6</accession>
<organism evidence="3 4">
    <name type="scientific">Hepatitis B virus</name>
    <name type="common">HBV</name>
    <dbReference type="NCBI Taxonomy" id="10407"/>
    <lineage>
        <taxon>Viruses</taxon>
        <taxon>Riboviria</taxon>
        <taxon>Pararnavirae</taxon>
        <taxon>Artverviricota</taxon>
        <taxon>Revtraviricetes</taxon>
        <taxon>Blubervirales</taxon>
        <taxon>Hepadnaviridae</taxon>
        <taxon>Orthohepadnavirus</taxon>
        <taxon>Orthohepadnavirus hominoidei</taxon>
    </lineage>
</organism>
<dbReference type="GO" id="GO:0003677">
    <property type="term" value="F:DNA binding"/>
    <property type="evidence" value="ECO:0007669"/>
    <property type="project" value="InterPro"/>
</dbReference>
<feature type="transmembrane region" description="Helical" evidence="1">
    <location>
        <begin position="48"/>
        <end position="71"/>
    </location>
</feature>
<sequence>MPLSYQHFRKLLLLDDEAGPLEEELPRLADEGLIAASQKISISGISMLVSLGLIRWEILLGFILLLYLSLILTGKLPPFLTFIYRRALLIDVNNMWALLQLMKKGD</sequence>
<dbReference type="GO" id="GO:0003887">
    <property type="term" value="F:DNA-directed DNA polymerase activity"/>
    <property type="evidence" value="ECO:0007669"/>
    <property type="project" value="InterPro"/>
</dbReference>
<dbReference type="GO" id="GO:0006260">
    <property type="term" value="P:DNA replication"/>
    <property type="evidence" value="ECO:0007669"/>
    <property type="project" value="InterPro"/>
</dbReference>
<feature type="domain" description="Hepadnaviral P protein N-terminal" evidence="2">
    <location>
        <begin position="4"/>
        <end position="31"/>
    </location>
</feature>
<dbReference type="Pfam" id="PF00242">
    <property type="entry name" value="DNA_pol_viral_N"/>
    <property type="match status" value="1"/>
</dbReference>
<dbReference type="Proteomes" id="UP000119106">
    <property type="component" value="Genome"/>
</dbReference>
<evidence type="ECO:0000313" key="3">
    <source>
        <dbReference type="EMBL" id="ACA25447.1"/>
    </source>
</evidence>
<proteinExistence type="predicted"/>
<dbReference type="EMBL" id="EU439006">
    <property type="protein sequence ID" value="ACA25447.1"/>
    <property type="molecule type" value="Genomic_DNA"/>
</dbReference>